<evidence type="ECO:0000313" key="4">
    <source>
        <dbReference type="Proteomes" id="UP000569092"/>
    </source>
</evidence>
<evidence type="ECO:0000256" key="1">
    <source>
        <dbReference type="ARBA" id="ARBA00008791"/>
    </source>
</evidence>
<reference evidence="3 4" key="1">
    <citation type="submission" date="2020-08" db="EMBL/GenBank/DDBJ databases">
        <title>Genomic Encyclopedia of Type Strains, Phase IV (KMG-V): Genome sequencing to study the core and pangenomes of soil and plant-associated prokaryotes.</title>
        <authorList>
            <person name="Whitman W."/>
        </authorList>
    </citation>
    <scope>NUCLEOTIDE SEQUENCE [LARGE SCALE GENOMIC DNA]</scope>
    <source>
        <strain evidence="3 4">M8US30</strain>
    </source>
</reference>
<dbReference type="SUPFAM" id="SSF52402">
    <property type="entry name" value="Adenine nucleotide alpha hydrolases-like"/>
    <property type="match status" value="1"/>
</dbReference>
<accession>A0A7W8J3W8</accession>
<dbReference type="PRINTS" id="PR01438">
    <property type="entry name" value="UNVRSLSTRESS"/>
</dbReference>
<dbReference type="InterPro" id="IPR014729">
    <property type="entry name" value="Rossmann-like_a/b/a_fold"/>
</dbReference>
<name>A0A7W8J3W8_9BACT</name>
<proteinExistence type="inferred from homology"/>
<dbReference type="EMBL" id="JACHDZ010000001">
    <property type="protein sequence ID" value="MBB5342180.1"/>
    <property type="molecule type" value="Genomic_DNA"/>
</dbReference>
<dbReference type="PANTHER" id="PTHR46268">
    <property type="entry name" value="STRESS RESPONSE PROTEIN NHAX"/>
    <property type="match status" value="1"/>
</dbReference>
<dbReference type="CDD" id="cd00293">
    <property type="entry name" value="USP-like"/>
    <property type="match status" value="1"/>
</dbReference>
<dbReference type="Gene3D" id="3.40.50.620">
    <property type="entry name" value="HUPs"/>
    <property type="match status" value="1"/>
</dbReference>
<dbReference type="Pfam" id="PF00582">
    <property type="entry name" value="Usp"/>
    <property type="match status" value="1"/>
</dbReference>
<dbReference type="InterPro" id="IPR006016">
    <property type="entry name" value="UspA"/>
</dbReference>
<evidence type="ECO:0000313" key="3">
    <source>
        <dbReference type="EMBL" id="MBB5342180.1"/>
    </source>
</evidence>
<comment type="similarity">
    <text evidence="1">Belongs to the universal stress protein A family.</text>
</comment>
<protein>
    <submittedName>
        <fullName evidence="3">Nucleotide-binding universal stress UspA family protein</fullName>
    </submittedName>
</protein>
<organism evidence="3 4">
    <name type="scientific">Tunturiibacter lichenicola</name>
    <dbReference type="NCBI Taxonomy" id="2051959"/>
    <lineage>
        <taxon>Bacteria</taxon>
        <taxon>Pseudomonadati</taxon>
        <taxon>Acidobacteriota</taxon>
        <taxon>Terriglobia</taxon>
        <taxon>Terriglobales</taxon>
        <taxon>Acidobacteriaceae</taxon>
        <taxon>Tunturiibacter</taxon>
    </lineage>
</organism>
<comment type="caution">
    <text evidence="3">The sequence shown here is derived from an EMBL/GenBank/DDBJ whole genome shotgun (WGS) entry which is preliminary data.</text>
</comment>
<dbReference type="Proteomes" id="UP000569092">
    <property type="component" value="Unassembled WGS sequence"/>
</dbReference>
<feature type="domain" description="UspA" evidence="2">
    <location>
        <begin position="1"/>
        <end position="144"/>
    </location>
</feature>
<dbReference type="AlphaFoldDB" id="A0A7W8J3W8"/>
<sequence>MFKKIAVAFDESPESGRAFHSALELAKSTSATLHLITVLEGFPAYMSYVAAVAPDVPLLLKNEKRSFYLDLQGKAKAEADRAGVSLSLEITEGDIVGELLRLIEEIKPDLLAIGLRHQQGAVGRSMGGTAQQIAVHAKCTLLGVH</sequence>
<gene>
    <name evidence="3" type="ORF">HDF10_000130</name>
</gene>
<dbReference type="PANTHER" id="PTHR46268:SF6">
    <property type="entry name" value="UNIVERSAL STRESS PROTEIN UP12"/>
    <property type="match status" value="1"/>
</dbReference>
<evidence type="ECO:0000259" key="2">
    <source>
        <dbReference type="Pfam" id="PF00582"/>
    </source>
</evidence>
<dbReference type="InterPro" id="IPR006015">
    <property type="entry name" value="Universal_stress_UspA"/>
</dbReference>